<dbReference type="Pfam" id="PF06037">
    <property type="entry name" value="DUF922"/>
    <property type="match status" value="1"/>
</dbReference>
<dbReference type="Proteomes" id="UP001232063">
    <property type="component" value="Unassembled WGS sequence"/>
</dbReference>
<keyword evidence="1" id="KW-0732">Signal</keyword>
<dbReference type="EMBL" id="JASJOU010000004">
    <property type="protein sequence ID" value="MDJ1502082.1"/>
    <property type="molecule type" value="Genomic_DNA"/>
</dbReference>
<evidence type="ECO:0000313" key="3">
    <source>
        <dbReference type="Proteomes" id="UP001232063"/>
    </source>
</evidence>
<protein>
    <submittedName>
        <fullName evidence="2">DUF922 domain-containing protein</fullName>
    </submittedName>
</protein>
<sequence length="185" mass="21751">MRKVYLTIIFYILCTNLFAQMQKEAEVDSILWNPTEKLRWVDFKEPPNPQALFEKAACASSIYVKGGKRSVGFPDFIVGCYFLKKQSWTLDTVSESLLRHEQGHFDIAELYARKIRQTIDSLHKKSTEDFNIYANNIQVLLEKYSKDEIAYDRETSHGTDMVEQKRWIQKISFELKRLHNFAKSI</sequence>
<dbReference type="RefSeq" id="WP_314511915.1">
    <property type="nucleotide sequence ID" value="NZ_JASJOU010000004.1"/>
</dbReference>
<gene>
    <name evidence="2" type="ORF">QNI22_15555</name>
</gene>
<organism evidence="2 3">
    <name type="scientific">Xanthocytophaga agilis</name>
    <dbReference type="NCBI Taxonomy" id="3048010"/>
    <lineage>
        <taxon>Bacteria</taxon>
        <taxon>Pseudomonadati</taxon>
        <taxon>Bacteroidota</taxon>
        <taxon>Cytophagia</taxon>
        <taxon>Cytophagales</taxon>
        <taxon>Rhodocytophagaceae</taxon>
        <taxon>Xanthocytophaga</taxon>
    </lineage>
</organism>
<feature type="chain" id="PRO_5042193686" evidence="1">
    <location>
        <begin position="20"/>
        <end position="185"/>
    </location>
</feature>
<accession>A0AAE3UG55</accession>
<feature type="signal peptide" evidence="1">
    <location>
        <begin position="1"/>
        <end position="19"/>
    </location>
</feature>
<proteinExistence type="predicted"/>
<reference evidence="2" key="1">
    <citation type="submission" date="2023-05" db="EMBL/GenBank/DDBJ databases">
        <authorList>
            <person name="Zhang X."/>
        </authorList>
    </citation>
    <scope>NUCLEOTIDE SEQUENCE</scope>
    <source>
        <strain evidence="2">BD1B2-1</strain>
    </source>
</reference>
<comment type="caution">
    <text evidence="2">The sequence shown here is derived from an EMBL/GenBank/DDBJ whole genome shotgun (WGS) entry which is preliminary data.</text>
</comment>
<keyword evidence="3" id="KW-1185">Reference proteome</keyword>
<evidence type="ECO:0000313" key="2">
    <source>
        <dbReference type="EMBL" id="MDJ1502082.1"/>
    </source>
</evidence>
<dbReference type="InterPro" id="IPR010321">
    <property type="entry name" value="DUF922"/>
</dbReference>
<name>A0AAE3UG55_9BACT</name>
<dbReference type="AlphaFoldDB" id="A0AAE3UG55"/>
<evidence type="ECO:0000256" key="1">
    <source>
        <dbReference type="SAM" id="SignalP"/>
    </source>
</evidence>